<protein>
    <submittedName>
        <fullName evidence="2">Glycosyl transferase group 1</fullName>
    </submittedName>
</protein>
<sequence>MRFFIPWIWGSFDLSEFDLVITSASWYVTKGLGKKEICYCHTPPRWLYGYETSIDWKKYWPVRIYATIVGHFLRMYDFSQAQKVGVFVANSKNVAERIKKFYRRKSVVIYPPVSPPTPSYSKRGDYYLIVSRLVGGKGIEMAIAAAKKYGFKLKIAGEFAGLKKLAGVESVGRVNEKEKTKLMAGARGFLALARDEDFGMTLVEAMACGTPVIGFNGGGYRESVIDGKTGILFDDYSVDGLGKAIERFEKLKFDAGVLRKYAEKFSKDNFKKQMLKLANKYA</sequence>
<evidence type="ECO:0000313" key="2">
    <source>
        <dbReference type="EMBL" id="KKS89966.1"/>
    </source>
</evidence>
<evidence type="ECO:0000313" key="3">
    <source>
        <dbReference type="Proteomes" id="UP000034669"/>
    </source>
</evidence>
<accession>A0A0G1F457</accession>
<dbReference type="Proteomes" id="UP000034669">
    <property type="component" value="Unassembled WGS sequence"/>
</dbReference>
<organism evidence="2 3">
    <name type="scientific">Candidatus Woesebacteria bacterium GW2011_GWA1_43_12</name>
    <dbReference type="NCBI Taxonomy" id="1618557"/>
    <lineage>
        <taxon>Bacteria</taxon>
        <taxon>Candidatus Woeseibacteriota</taxon>
    </lineage>
</organism>
<dbReference type="SUPFAM" id="SSF53756">
    <property type="entry name" value="UDP-Glycosyltransferase/glycogen phosphorylase"/>
    <property type="match status" value="1"/>
</dbReference>
<dbReference type="PANTHER" id="PTHR12526:SF584">
    <property type="entry name" value="GLYCOSYLTRANSFERASE"/>
    <property type="match status" value="1"/>
</dbReference>
<dbReference type="PATRIC" id="fig|1618557.3.peg.762"/>
<name>A0A0G1F457_9BACT</name>
<feature type="domain" description="Glycosyl transferase family 1" evidence="1">
    <location>
        <begin position="125"/>
        <end position="264"/>
    </location>
</feature>
<keyword evidence="2" id="KW-0808">Transferase</keyword>
<dbReference type="InterPro" id="IPR001296">
    <property type="entry name" value="Glyco_trans_1"/>
</dbReference>
<dbReference type="GO" id="GO:0016757">
    <property type="term" value="F:glycosyltransferase activity"/>
    <property type="evidence" value="ECO:0007669"/>
    <property type="project" value="InterPro"/>
</dbReference>
<dbReference type="Pfam" id="PF00534">
    <property type="entry name" value="Glycos_transf_1"/>
    <property type="match status" value="1"/>
</dbReference>
<comment type="caution">
    <text evidence="2">The sequence shown here is derived from an EMBL/GenBank/DDBJ whole genome shotgun (WGS) entry which is preliminary data.</text>
</comment>
<dbReference type="EMBL" id="LCFI01000011">
    <property type="protein sequence ID" value="KKS89966.1"/>
    <property type="molecule type" value="Genomic_DNA"/>
</dbReference>
<reference evidence="2 3" key="1">
    <citation type="journal article" date="2015" name="Nature">
        <title>rRNA introns, odd ribosomes, and small enigmatic genomes across a large radiation of phyla.</title>
        <authorList>
            <person name="Brown C.T."/>
            <person name="Hug L.A."/>
            <person name="Thomas B.C."/>
            <person name="Sharon I."/>
            <person name="Castelle C.J."/>
            <person name="Singh A."/>
            <person name="Wilkins M.J."/>
            <person name="Williams K.H."/>
            <person name="Banfield J.F."/>
        </authorList>
    </citation>
    <scope>NUCLEOTIDE SEQUENCE [LARGE SCALE GENOMIC DNA]</scope>
</reference>
<dbReference type="Gene3D" id="3.40.50.2000">
    <property type="entry name" value="Glycogen Phosphorylase B"/>
    <property type="match status" value="2"/>
</dbReference>
<dbReference type="AlphaFoldDB" id="A0A0G1F457"/>
<proteinExistence type="predicted"/>
<dbReference type="PANTHER" id="PTHR12526">
    <property type="entry name" value="GLYCOSYLTRANSFERASE"/>
    <property type="match status" value="1"/>
</dbReference>
<gene>
    <name evidence="2" type="ORF">UV66_C0011G0004</name>
</gene>
<evidence type="ECO:0000259" key="1">
    <source>
        <dbReference type="Pfam" id="PF00534"/>
    </source>
</evidence>